<accession>W1PF14</accession>
<evidence type="ECO:0000256" key="1">
    <source>
        <dbReference type="SAM" id="MobiDB-lite"/>
    </source>
</evidence>
<feature type="region of interest" description="Disordered" evidence="1">
    <location>
        <begin position="93"/>
        <end position="114"/>
    </location>
</feature>
<evidence type="ECO:0000313" key="3">
    <source>
        <dbReference type="Proteomes" id="UP000017836"/>
    </source>
</evidence>
<dbReference type="EMBL" id="KI393908">
    <property type="protein sequence ID" value="ERN06304.1"/>
    <property type="molecule type" value="Genomic_DNA"/>
</dbReference>
<name>W1PF14_AMBTC</name>
<gene>
    <name evidence="2" type="ORF">AMTR_s00016p00228630</name>
</gene>
<evidence type="ECO:0000313" key="2">
    <source>
        <dbReference type="EMBL" id="ERN06304.1"/>
    </source>
</evidence>
<dbReference type="Proteomes" id="UP000017836">
    <property type="component" value="Unassembled WGS sequence"/>
</dbReference>
<dbReference type="eggNOG" id="KOG1205">
    <property type="taxonomic scope" value="Eukaryota"/>
</dbReference>
<dbReference type="AlphaFoldDB" id="W1PF14"/>
<dbReference type="HOGENOM" id="CLU_2124400_0_0_1"/>
<protein>
    <submittedName>
        <fullName evidence="2">Uncharacterized protein</fullName>
    </submittedName>
</protein>
<organism evidence="2 3">
    <name type="scientific">Amborella trichopoda</name>
    <dbReference type="NCBI Taxonomy" id="13333"/>
    <lineage>
        <taxon>Eukaryota</taxon>
        <taxon>Viridiplantae</taxon>
        <taxon>Streptophyta</taxon>
        <taxon>Embryophyta</taxon>
        <taxon>Tracheophyta</taxon>
        <taxon>Spermatophyta</taxon>
        <taxon>Magnoliopsida</taxon>
        <taxon>Amborellales</taxon>
        <taxon>Amborellaceae</taxon>
        <taxon>Amborella</taxon>
    </lineage>
</organism>
<proteinExistence type="predicted"/>
<dbReference type="STRING" id="13333.W1PF14"/>
<sequence>MRMEIGDEIGTKIATPGWTESELSKGKFMNCNGIQAFVSVMPVVHADECAEGIVKSACQGERNITGPFWVRNLFLYRLLVPEMVEWSFALLSPTKQGGGRQLPSKSLADDAKSK</sequence>
<keyword evidence="3" id="KW-1185">Reference proteome</keyword>
<reference evidence="3" key="1">
    <citation type="journal article" date="2013" name="Science">
        <title>The Amborella genome and the evolution of flowering plants.</title>
        <authorList>
            <consortium name="Amborella Genome Project"/>
        </authorList>
    </citation>
    <scope>NUCLEOTIDE SEQUENCE [LARGE SCALE GENOMIC DNA]</scope>
</reference>
<dbReference type="Gramene" id="ERN06304">
    <property type="protein sequence ID" value="ERN06304"/>
    <property type="gene ID" value="AMTR_s00016p00228630"/>
</dbReference>